<dbReference type="SUPFAM" id="SSF53335">
    <property type="entry name" value="S-adenosyl-L-methionine-dependent methyltransferases"/>
    <property type="match status" value="1"/>
</dbReference>
<dbReference type="Gene3D" id="3.40.50.150">
    <property type="entry name" value="Vaccinia Virus protein VP39"/>
    <property type="match status" value="1"/>
</dbReference>
<protein>
    <submittedName>
        <fullName evidence="1">Uncharacterized protein</fullName>
    </submittedName>
</protein>
<dbReference type="EMBL" id="BOOW01000044">
    <property type="protein sequence ID" value="GII96362.1"/>
    <property type="molecule type" value="Genomic_DNA"/>
</dbReference>
<dbReference type="RefSeq" id="WP_204031373.1">
    <property type="nucleotide sequence ID" value="NZ_BOOW01000044.1"/>
</dbReference>
<evidence type="ECO:0000313" key="1">
    <source>
        <dbReference type="EMBL" id="GII96362.1"/>
    </source>
</evidence>
<name>A0A919VBC4_9ACTN</name>
<gene>
    <name evidence="1" type="ORF">Ssi02_65930</name>
</gene>
<comment type="caution">
    <text evidence="1">The sequence shown here is derived from an EMBL/GenBank/DDBJ whole genome shotgun (WGS) entry which is preliminary data.</text>
</comment>
<dbReference type="Proteomes" id="UP000606172">
    <property type="component" value="Unassembled WGS sequence"/>
</dbReference>
<dbReference type="InterPro" id="IPR029063">
    <property type="entry name" value="SAM-dependent_MTases_sf"/>
</dbReference>
<organism evidence="1 2">
    <name type="scientific">Sinosporangium siamense</name>
    <dbReference type="NCBI Taxonomy" id="1367973"/>
    <lineage>
        <taxon>Bacteria</taxon>
        <taxon>Bacillati</taxon>
        <taxon>Actinomycetota</taxon>
        <taxon>Actinomycetes</taxon>
        <taxon>Streptosporangiales</taxon>
        <taxon>Streptosporangiaceae</taxon>
        <taxon>Sinosporangium</taxon>
    </lineage>
</organism>
<dbReference type="AlphaFoldDB" id="A0A919VBC4"/>
<sequence>MITRPPAKHPDIDYLSGVHWEQSLVIADLCTPPDNALMVGVGNAHGTSLAALLHLNSTWRGIQLEHEPDITDTWAAIQECGVGNRCQVQLANTTTDPPVGAYLYLLADLSRSEHWTHETLKVFLAGIRGGIPPGGWLLAIDNMPPETPPDDHACACPPKLEDCLDTCNKFRWPRPPECGMEWSLSGYMHLLGTTGLQVRVVRGMSHSFTLLGLTRPE</sequence>
<evidence type="ECO:0000313" key="2">
    <source>
        <dbReference type="Proteomes" id="UP000606172"/>
    </source>
</evidence>
<proteinExistence type="predicted"/>
<keyword evidence="2" id="KW-1185">Reference proteome</keyword>
<accession>A0A919VBC4</accession>
<reference evidence="1" key="1">
    <citation type="submission" date="2021-01" db="EMBL/GenBank/DDBJ databases">
        <title>Whole genome shotgun sequence of Sinosporangium siamense NBRC 109515.</title>
        <authorList>
            <person name="Komaki H."/>
            <person name="Tamura T."/>
        </authorList>
    </citation>
    <scope>NUCLEOTIDE SEQUENCE</scope>
    <source>
        <strain evidence="1">NBRC 109515</strain>
    </source>
</reference>